<name>A0ABV1JHT9_NEIPO</name>
<dbReference type="Gene3D" id="3.40.50.150">
    <property type="entry name" value="Vaccinia Virus protein VP39"/>
    <property type="match status" value="2"/>
</dbReference>
<dbReference type="EMBL" id="JBECZB010000001">
    <property type="protein sequence ID" value="MEQ3510046.1"/>
    <property type="molecule type" value="Genomic_DNA"/>
</dbReference>
<dbReference type="PROSITE" id="PS00093">
    <property type="entry name" value="N4_MTASE"/>
    <property type="match status" value="1"/>
</dbReference>
<dbReference type="Proteomes" id="UP001447151">
    <property type="component" value="Unassembled WGS sequence"/>
</dbReference>
<feature type="domain" description="Ribosomal RNA large subunit methyltransferase K/L-like methyltransferase" evidence="8">
    <location>
        <begin position="34"/>
        <end position="192"/>
    </location>
</feature>
<dbReference type="Pfam" id="PF01170">
    <property type="entry name" value="UPF0020"/>
    <property type="match status" value="1"/>
</dbReference>
<evidence type="ECO:0000256" key="7">
    <source>
        <dbReference type="ARBA" id="ARBA00049120"/>
    </source>
</evidence>
<evidence type="ECO:0000256" key="2">
    <source>
        <dbReference type="ARBA" id="ARBA00012185"/>
    </source>
</evidence>
<proteinExistence type="inferred from homology"/>
<accession>A0ABV1JHT9</accession>
<comment type="similarity">
    <text evidence="1">Belongs to the N(4)/N(6)-methyltransferase family. N(4) subfamily.</text>
</comment>
<dbReference type="SUPFAM" id="SSF53335">
    <property type="entry name" value="S-adenosyl-L-methionine-dependent methyltransferases"/>
    <property type="match status" value="1"/>
</dbReference>
<dbReference type="GO" id="GO:0008168">
    <property type="term" value="F:methyltransferase activity"/>
    <property type="evidence" value="ECO:0007669"/>
    <property type="project" value="UniProtKB-KW"/>
</dbReference>
<evidence type="ECO:0000313" key="9">
    <source>
        <dbReference type="EMBL" id="MEQ3510046.1"/>
    </source>
</evidence>
<evidence type="ECO:0000256" key="5">
    <source>
        <dbReference type="ARBA" id="ARBA00022691"/>
    </source>
</evidence>
<evidence type="ECO:0000256" key="6">
    <source>
        <dbReference type="ARBA" id="ARBA00022747"/>
    </source>
</evidence>
<evidence type="ECO:0000313" key="10">
    <source>
        <dbReference type="Proteomes" id="UP001447151"/>
    </source>
</evidence>
<dbReference type="EC" id="2.1.1.113" evidence="2"/>
<dbReference type="InterPro" id="IPR029063">
    <property type="entry name" value="SAM-dependent_MTases_sf"/>
</dbReference>
<evidence type="ECO:0000256" key="3">
    <source>
        <dbReference type="ARBA" id="ARBA00022603"/>
    </source>
</evidence>
<protein>
    <recommendedName>
        <fullName evidence="2">site-specific DNA-methyltransferase (cytosine-N(4)-specific)</fullName>
        <ecNumber evidence="2">2.1.1.113</ecNumber>
    </recommendedName>
</protein>
<evidence type="ECO:0000256" key="1">
    <source>
        <dbReference type="ARBA" id="ARBA00010203"/>
    </source>
</evidence>
<evidence type="ECO:0000256" key="4">
    <source>
        <dbReference type="ARBA" id="ARBA00022679"/>
    </source>
</evidence>
<gene>
    <name evidence="9" type="ORF">ABM124_01670</name>
</gene>
<keyword evidence="10" id="KW-1185">Reference proteome</keyword>
<reference evidence="9 10" key="1">
    <citation type="submission" date="2024-05" db="EMBL/GenBank/DDBJ databases">
        <authorList>
            <person name="Matzinger S.R."/>
            <person name="Bankers L."/>
            <person name="Rossheim A."/>
            <person name="Hetherington-Rauth M.C."/>
            <person name="Smith A."/>
            <person name="Baird S."/>
            <person name="Polanco D."/>
        </authorList>
    </citation>
    <scope>NUCLEOTIDE SEQUENCE [LARGE SCALE GENOMIC DNA]</scope>
    <source>
        <strain evidence="9 10">2024CJ-00066</strain>
    </source>
</reference>
<organism evidence="9 10">
    <name type="scientific">Neisseria polysaccharea</name>
    <dbReference type="NCBI Taxonomy" id="489"/>
    <lineage>
        <taxon>Bacteria</taxon>
        <taxon>Pseudomonadati</taxon>
        <taxon>Pseudomonadota</taxon>
        <taxon>Betaproteobacteria</taxon>
        <taxon>Neisseriales</taxon>
        <taxon>Neisseriaceae</taxon>
        <taxon>Neisseria</taxon>
    </lineage>
</organism>
<dbReference type="InterPro" id="IPR000241">
    <property type="entry name" value="RlmKL-like_Mtase"/>
</dbReference>
<comment type="caution">
    <text evidence="9">The sequence shown here is derived from an EMBL/GenBank/DDBJ whole genome shotgun (WGS) entry which is preliminary data.</text>
</comment>
<keyword evidence="6" id="KW-0680">Restriction system</keyword>
<dbReference type="RefSeq" id="WP_107863169.1">
    <property type="nucleotide sequence ID" value="NZ_CAUJPH010000015.1"/>
</dbReference>
<sequence length="374" mass="42765">MKLIQSKLDLINKTRTSRLPWKGQFSPQFIEYLLSEFKKANYIYDPFCGSGTVLFESAILGKKAIGSEINPAAWCLSALSEKPSLSEIQEIKEQIIQLQKAQDLIGYVKDISLNKSINLLTKRILHTIILLSMGNSKEIKNKNYNKTISLVENLILDSNMYLASSKCNLEDARYSEVDEKSIDLVITSPPYINVFNYHQNYRHAMELLGWRPLEAAKGEIGANRKFRQNRFLTVIQYAIDMGLILNQLLRVTKINGNVVLIIGRTSSVLGQQFSNSGIILDMIEESNIFIIDNIYERSFMNNYGKMITEDVLILKRNKNNNIINKDVSRSIAEKYLKDIKTNNEETRILLKLAIDKIDTINESEKVFISIPILQ</sequence>
<comment type="catalytic activity">
    <reaction evidence="7">
        <text>a 2'-deoxycytidine in DNA + S-adenosyl-L-methionine = an N(4)-methyl-2'-deoxycytidine in DNA + S-adenosyl-L-homocysteine + H(+)</text>
        <dbReference type="Rhea" id="RHEA:16857"/>
        <dbReference type="Rhea" id="RHEA-COMP:11369"/>
        <dbReference type="Rhea" id="RHEA-COMP:13674"/>
        <dbReference type="ChEBI" id="CHEBI:15378"/>
        <dbReference type="ChEBI" id="CHEBI:57856"/>
        <dbReference type="ChEBI" id="CHEBI:59789"/>
        <dbReference type="ChEBI" id="CHEBI:85452"/>
        <dbReference type="ChEBI" id="CHEBI:137933"/>
        <dbReference type="EC" id="2.1.1.113"/>
    </reaction>
</comment>
<evidence type="ECO:0000259" key="8">
    <source>
        <dbReference type="Pfam" id="PF01170"/>
    </source>
</evidence>
<dbReference type="GO" id="GO:0032259">
    <property type="term" value="P:methylation"/>
    <property type="evidence" value="ECO:0007669"/>
    <property type="project" value="UniProtKB-KW"/>
</dbReference>
<keyword evidence="5" id="KW-0949">S-adenosyl-L-methionine</keyword>
<keyword evidence="4" id="KW-0808">Transferase</keyword>
<keyword evidence="3 9" id="KW-0489">Methyltransferase</keyword>
<dbReference type="InterPro" id="IPR017985">
    <property type="entry name" value="MeTrfase_CN4_CS"/>
</dbReference>